<proteinExistence type="predicted"/>
<dbReference type="AlphaFoldDB" id="A0A6J4L5Z9"/>
<organism evidence="1">
    <name type="scientific">uncultured Gemmatimonadota bacterium</name>
    <dbReference type="NCBI Taxonomy" id="203437"/>
    <lineage>
        <taxon>Bacteria</taxon>
        <taxon>Pseudomonadati</taxon>
        <taxon>Gemmatimonadota</taxon>
        <taxon>environmental samples</taxon>
    </lineage>
</organism>
<evidence type="ECO:0000313" key="1">
    <source>
        <dbReference type="EMBL" id="CAA9323823.1"/>
    </source>
</evidence>
<protein>
    <submittedName>
        <fullName evidence="1">Uncharacterized protein</fullName>
    </submittedName>
</protein>
<sequence length="39" mass="4235">AHLIRVGGHVEHLHTKADPGAIHFADHSRNLCLIEQGAL</sequence>
<accession>A0A6J4L5Z9</accession>
<gene>
    <name evidence="1" type="ORF">AVDCRST_MAG68-2120</name>
</gene>
<feature type="non-terminal residue" evidence="1">
    <location>
        <position position="39"/>
    </location>
</feature>
<dbReference type="EMBL" id="CADCTW010000097">
    <property type="protein sequence ID" value="CAA9323823.1"/>
    <property type="molecule type" value="Genomic_DNA"/>
</dbReference>
<reference evidence="1" key="1">
    <citation type="submission" date="2020-02" db="EMBL/GenBank/DDBJ databases">
        <authorList>
            <person name="Meier V. D."/>
        </authorList>
    </citation>
    <scope>NUCLEOTIDE SEQUENCE</scope>
    <source>
        <strain evidence="1">AVDCRST_MAG68</strain>
    </source>
</reference>
<name>A0A6J4L5Z9_9BACT</name>
<feature type="non-terminal residue" evidence="1">
    <location>
        <position position="1"/>
    </location>
</feature>